<evidence type="ECO:0000313" key="3">
    <source>
        <dbReference type="Proteomes" id="UP000077521"/>
    </source>
</evidence>
<sequence length="775" mass="85414">MVDLLLATAGSFLRTVLRDVSRLVSVVEDPANVQGSCKTYSNFVEAALRIYQCFTEAAALTGREIVPGTAAACGSRDRVNSQVSFKVNNKRGEIKISVERCTSELEQTLEVMPITSALVLGFDHGTTQSSTAPPETALPSSTTERALSICRYLHTNRPADFETDPAGMLMEYSIILSKDMQKEGALQANEECLRMYRSMHTKRPTELEAELAEALCSYSLFRAKRNDDGMEALEKSLSMRRFLSQERPSRFLADLAWTLSNYSMRLDKLGRCKDALEAIEESLKIRRTLLAARPESSCADLAWTLGMYSTILSKARKHGEVLAAIAECLKIRRSLHLRQPAAFEADLASTTFSYSSHLARAGRVEEAMRACEESLIRTITSLRDINTSARVTGHPQLPTYHVTALLFPHFLVSTMAEAMPSNTPTDEPHSIVKHLRFVKLAVRRCRDALCFLEDCTQAGINPSAVKALLSPQALDPELGERDLHCLELDLCGLIDEVVMYKRALSAHGQDRMSKATKSDIGLDSDSPVLGEREDARSSSTLKEEKLQHSANDTPLTDRTDEPIRSSDNASTFGYNVESASVRTETSTDGSASEVPAIAKAISDQTAAFETQQNKVVQSIADLSQVIKTELNGPKVINDGVSDVRDIIKATQKPGRIIPLAGLGNIHVLSRLNDVTEFKNWTRTLFAFLRFHPGAIAHLRMEEYGVGTNPLDPCRASANYNRGLDEELADIIALTFGGDFVRSFTDGIGHSTLWRGSLFMQEILRVATIFDGEASF</sequence>
<feature type="compositionally biased region" description="Basic and acidic residues" evidence="1">
    <location>
        <begin position="555"/>
        <end position="564"/>
    </location>
</feature>
<feature type="compositionally biased region" description="Basic and acidic residues" evidence="1">
    <location>
        <begin position="508"/>
        <end position="517"/>
    </location>
</feature>
<evidence type="ECO:0000313" key="2">
    <source>
        <dbReference type="EMBL" id="KAE8246703.1"/>
    </source>
</evidence>
<keyword evidence="3" id="KW-1185">Reference proteome</keyword>
<reference evidence="2" key="2">
    <citation type="journal article" date="2019" name="IMA Fungus">
        <title>Genome sequencing and comparison of five Tilletia species to identify candidate genes for the detection of regulated species infecting wheat.</title>
        <authorList>
            <person name="Nguyen H.D.T."/>
            <person name="Sultana T."/>
            <person name="Kesanakurti P."/>
            <person name="Hambleton S."/>
        </authorList>
    </citation>
    <scope>NUCLEOTIDE SEQUENCE</scope>
    <source>
        <strain evidence="2">DAOMC 236416</strain>
    </source>
</reference>
<dbReference type="Gene3D" id="1.25.40.10">
    <property type="entry name" value="Tetratricopeptide repeat domain"/>
    <property type="match status" value="1"/>
</dbReference>
<dbReference type="InterPro" id="IPR011990">
    <property type="entry name" value="TPR-like_helical_dom_sf"/>
</dbReference>
<dbReference type="EMBL" id="LWDF02000461">
    <property type="protein sequence ID" value="KAE8246703.1"/>
    <property type="molecule type" value="Genomic_DNA"/>
</dbReference>
<comment type="caution">
    <text evidence="2">The sequence shown here is derived from an EMBL/GenBank/DDBJ whole genome shotgun (WGS) entry which is preliminary data.</text>
</comment>
<organism evidence="2 3">
    <name type="scientific">Tilletia indica</name>
    <dbReference type="NCBI Taxonomy" id="43049"/>
    <lineage>
        <taxon>Eukaryota</taxon>
        <taxon>Fungi</taxon>
        <taxon>Dikarya</taxon>
        <taxon>Basidiomycota</taxon>
        <taxon>Ustilaginomycotina</taxon>
        <taxon>Exobasidiomycetes</taxon>
        <taxon>Tilletiales</taxon>
        <taxon>Tilletiaceae</taxon>
        <taxon>Tilletia</taxon>
    </lineage>
</organism>
<evidence type="ECO:0000256" key="1">
    <source>
        <dbReference type="SAM" id="MobiDB-lite"/>
    </source>
</evidence>
<dbReference type="Proteomes" id="UP000077521">
    <property type="component" value="Unassembled WGS sequence"/>
</dbReference>
<name>A0A177T926_9BASI</name>
<proteinExistence type="predicted"/>
<dbReference type="AlphaFoldDB" id="A0A177T926"/>
<reference evidence="2" key="1">
    <citation type="submission" date="2016-04" db="EMBL/GenBank/DDBJ databases">
        <authorList>
            <person name="Nguyen H.D."/>
            <person name="Samba Siva P."/>
            <person name="Cullis J."/>
            <person name="Levesque C.A."/>
            <person name="Hambleton S."/>
        </authorList>
    </citation>
    <scope>NUCLEOTIDE SEQUENCE</scope>
    <source>
        <strain evidence="2">DAOMC 236416</strain>
    </source>
</reference>
<gene>
    <name evidence="2" type="ORF">A4X13_0g5668</name>
</gene>
<feature type="compositionally biased region" description="Basic and acidic residues" evidence="1">
    <location>
        <begin position="530"/>
        <end position="547"/>
    </location>
</feature>
<protein>
    <submittedName>
        <fullName evidence="2">Uncharacterized protein</fullName>
    </submittedName>
</protein>
<dbReference type="SUPFAM" id="SSF48452">
    <property type="entry name" value="TPR-like"/>
    <property type="match status" value="1"/>
</dbReference>
<accession>A0A177T926</accession>
<feature type="region of interest" description="Disordered" evidence="1">
    <location>
        <begin position="508"/>
        <end position="571"/>
    </location>
</feature>